<dbReference type="Proteomes" id="UP000184300">
    <property type="component" value="Unassembled WGS sequence"/>
</dbReference>
<dbReference type="RefSeq" id="XP_022396299.1">
    <property type="nucleotide sequence ID" value="XM_022547748.1"/>
</dbReference>
<keyword evidence="1" id="KW-0732">Signal</keyword>
<sequence>MHLPVLVVSALALMVNTAIASPVPAPTPAIPKRQEPACWTSCSKEAFECPKPFDSKHRGDCWTCCLN</sequence>
<dbReference type="AlphaFoldDB" id="A0A1L9V6S7"/>
<name>A0A1L9V6S7_ASPGL</name>
<reference evidence="3" key="1">
    <citation type="journal article" date="2017" name="Genome Biol.">
        <title>Comparative genomics reveals high biological diversity and specific adaptations in the industrially and medically important fungal genus Aspergillus.</title>
        <authorList>
            <person name="de Vries R.P."/>
            <person name="Riley R."/>
            <person name="Wiebenga A."/>
            <person name="Aguilar-Osorio G."/>
            <person name="Amillis S."/>
            <person name="Uchima C.A."/>
            <person name="Anderluh G."/>
            <person name="Asadollahi M."/>
            <person name="Askin M."/>
            <person name="Barry K."/>
            <person name="Battaglia E."/>
            <person name="Bayram O."/>
            <person name="Benocci T."/>
            <person name="Braus-Stromeyer S.A."/>
            <person name="Caldana C."/>
            <person name="Canovas D."/>
            <person name="Cerqueira G.C."/>
            <person name="Chen F."/>
            <person name="Chen W."/>
            <person name="Choi C."/>
            <person name="Clum A."/>
            <person name="Dos Santos R.A."/>
            <person name="Damasio A.R."/>
            <person name="Diallinas G."/>
            <person name="Emri T."/>
            <person name="Fekete E."/>
            <person name="Flipphi M."/>
            <person name="Freyberg S."/>
            <person name="Gallo A."/>
            <person name="Gournas C."/>
            <person name="Habgood R."/>
            <person name="Hainaut M."/>
            <person name="Harispe M.L."/>
            <person name="Henrissat B."/>
            <person name="Hilden K.S."/>
            <person name="Hope R."/>
            <person name="Hossain A."/>
            <person name="Karabika E."/>
            <person name="Karaffa L."/>
            <person name="Karanyi Z."/>
            <person name="Krasevec N."/>
            <person name="Kuo A."/>
            <person name="Kusch H."/>
            <person name="LaButti K."/>
            <person name="Lagendijk E.L."/>
            <person name="Lapidus A."/>
            <person name="Levasseur A."/>
            <person name="Lindquist E."/>
            <person name="Lipzen A."/>
            <person name="Logrieco A.F."/>
            <person name="MacCabe A."/>
            <person name="Maekelae M.R."/>
            <person name="Malavazi I."/>
            <person name="Melin P."/>
            <person name="Meyer V."/>
            <person name="Mielnichuk N."/>
            <person name="Miskei M."/>
            <person name="Molnar A.P."/>
            <person name="Mule G."/>
            <person name="Ngan C.Y."/>
            <person name="Orejas M."/>
            <person name="Orosz E."/>
            <person name="Ouedraogo J.P."/>
            <person name="Overkamp K.M."/>
            <person name="Park H.-S."/>
            <person name="Perrone G."/>
            <person name="Piumi F."/>
            <person name="Punt P.J."/>
            <person name="Ram A.F."/>
            <person name="Ramon A."/>
            <person name="Rauscher S."/>
            <person name="Record E."/>
            <person name="Riano-Pachon D.M."/>
            <person name="Robert V."/>
            <person name="Roehrig J."/>
            <person name="Ruller R."/>
            <person name="Salamov A."/>
            <person name="Salih N.S."/>
            <person name="Samson R.A."/>
            <person name="Sandor E."/>
            <person name="Sanguinetti M."/>
            <person name="Schuetze T."/>
            <person name="Sepcic K."/>
            <person name="Shelest E."/>
            <person name="Sherlock G."/>
            <person name="Sophianopoulou V."/>
            <person name="Squina F.M."/>
            <person name="Sun H."/>
            <person name="Susca A."/>
            <person name="Todd R.B."/>
            <person name="Tsang A."/>
            <person name="Unkles S.E."/>
            <person name="van de Wiele N."/>
            <person name="van Rossen-Uffink D."/>
            <person name="Oliveira J.V."/>
            <person name="Vesth T.C."/>
            <person name="Visser J."/>
            <person name="Yu J.-H."/>
            <person name="Zhou M."/>
            <person name="Andersen M.R."/>
            <person name="Archer D.B."/>
            <person name="Baker S.E."/>
            <person name="Benoit I."/>
            <person name="Brakhage A.A."/>
            <person name="Braus G.H."/>
            <person name="Fischer R."/>
            <person name="Frisvad J.C."/>
            <person name="Goldman G.H."/>
            <person name="Houbraken J."/>
            <person name="Oakley B."/>
            <person name="Pocsi I."/>
            <person name="Scazzocchio C."/>
            <person name="Seiboth B."/>
            <person name="vanKuyk P.A."/>
            <person name="Wortman J."/>
            <person name="Dyer P.S."/>
            <person name="Grigoriev I.V."/>
        </authorList>
    </citation>
    <scope>NUCLEOTIDE SEQUENCE [LARGE SCALE GENOMIC DNA]</scope>
    <source>
        <strain evidence="3">CBS 516.65</strain>
    </source>
</reference>
<organism evidence="2 3">
    <name type="scientific">Aspergillus glaucus CBS 516.65</name>
    <dbReference type="NCBI Taxonomy" id="1160497"/>
    <lineage>
        <taxon>Eukaryota</taxon>
        <taxon>Fungi</taxon>
        <taxon>Dikarya</taxon>
        <taxon>Ascomycota</taxon>
        <taxon>Pezizomycotina</taxon>
        <taxon>Eurotiomycetes</taxon>
        <taxon>Eurotiomycetidae</taxon>
        <taxon>Eurotiales</taxon>
        <taxon>Aspergillaceae</taxon>
        <taxon>Aspergillus</taxon>
        <taxon>Aspergillus subgen. Aspergillus</taxon>
    </lineage>
</organism>
<accession>A0A1L9V6S7</accession>
<evidence type="ECO:0000313" key="3">
    <source>
        <dbReference type="Proteomes" id="UP000184300"/>
    </source>
</evidence>
<proteinExistence type="predicted"/>
<dbReference type="GeneID" id="34464009"/>
<dbReference type="EMBL" id="KV878916">
    <property type="protein sequence ID" value="OJJ79601.1"/>
    <property type="molecule type" value="Genomic_DNA"/>
</dbReference>
<feature type="signal peptide" evidence="1">
    <location>
        <begin position="1"/>
        <end position="20"/>
    </location>
</feature>
<keyword evidence="3" id="KW-1185">Reference proteome</keyword>
<dbReference type="VEuPathDB" id="FungiDB:ASPGLDRAFT_52400"/>
<gene>
    <name evidence="2" type="ORF">ASPGLDRAFT_52400</name>
</gene>
<protein>
    <submittedName>
        <fullName evidence="2">Uncharacterized protein</fullName>
    </submittedName>
</protein>
<evidence type="ECO:0000256" key="1">
    <source>
        <dbReference type="SAM" id="SignalP"/>
    </source>
</evidence>
<feature type="chain" id="PRO_5013154767" evidence="1">
    <location>
        <begin position="21"/>
        <end position="67"/>
    </location>
</feature>
<evidence type="ECO:0000313" key="2">
    <source>
        <dbReference type="EMBL" id="OJJ79601.1"/>
    </source>
</evidence>